<sequence length="457" mass="49226">MAKANTGTAQDNRLVYLDQAMFDAMRAGKRAQLMQCLWIYEHPVDFDALQQFHHDLNGTFAGRLIQRSPLPFGRHRWVSGIGTECAMDVESTPRSRADLSDWTDEQAARPIDPEHGPGWRLAVLPMTDGSTAISLVASHCMADGVAGIVSVICAAKGESLNFGYPPPRARTVRARLRASRTDIAATARDLPEVFRTVGAATRLILRRRHELARPATASEPVAQAGSTRVVTVPAISVFLDVEQWDARAKSLGGNTYSLLAGFAARLGDRMGRRGGEDGSVNLLLALSERSLDDTRANAMTIGNVGVDPTRVTSDLSSARSAIRTAIQTRREGPDESAMFLPLIPFVPRRALTRLSDAFVGAAGLPVSCSNMGELDPAFSRVDGTDAEYVVMRGIDQNVVEHEIVSAGGHLVLVSGRLAGKVSISIVGYQPGAANTKAWLRELTTQVLDEFDLTGTVV</sequence>
<dbReference type="RefSeq" id="WP_217158032.1">
    <property type="nucleotide sequence ID" value="NZ_VOMB01000016.1"/>
</dbReference>
<evidence type="ECO:0000313" key="3">
    <source>
        <dbReference type="Proteomes" id="UP000812982"/>
    </source>
</evidence>
<reference evidence="2 3" key="1">
    <citation type="journal article" date="2021" name="Sci. Rep.">
        <title>Phenotypic and genomic hallmarks of a novel, potentially pathogenic rapidly growing Mycobacterium species related to the Mycobacterium fortuitum complex.</title>
        <authorList>
            <person name="Gharbi R."/>
            <person name="Khanna V."/>
            <person name="Frigui W."/>
            <person name="Mhenni B."/>
            <person name="Brosch R."/>
            <person name="Mardassi H."/>
        </authorList>
    </citation>
    <scope>NUCLEOTIDE SEQUENCE [LARGE SCALE GENOMIC DNA]</scope>
    <source>
        <strain evidence="2 3">TNTM28</strain>
    </source>
</reference>
<protein>
    <recommendedName>
        <fullName evidence="1">O-acyltransferase WSD1-like N-terminal domain-containing protein</fullName>
    </recommendedName>
</protein>
<organism evidence="2 3">
    <name type="scientific">[Mycobacterium] fortunisiensis</name>
    <dbReference type="NCBI Taxonomy" id="2600579"/>
    <lineage>
        <taxon>Bacteria</taxon>
        <taxon>Bacillati</taxon>
        <taxon>Actinomycetota</taxon>
        <taxon>Actinomycetes</taxon>
        <taxon>Mycobacteriales</taxon>
        <taxon>Mycobacteriaceae</taxon>
        <taxon>Mycolicibacterium</taxon>
    </lineage>
</organism>
<keyword evidence="3" id="KW-1185">Reference proteome</keyword>
<dbReference type="Proteomes" id="UP000812982">
    <property type="component" value="Unassembled WGS sequence"/>
</dbReference>
<dbReference type="EMBL" id="VOMB01000016">
    <property type="protein sequence ID" value="MBU9764971.1"/>
    <property type="molecule type" value="Genomic_DNA"/>
</dbReference>
<dbReference type="InterPro" id="IPR004255">
    <property type="entry name" value="O-acyltransferase_WSD1_N"/>
</dbReference>
<evidence type="ECO:0000259" key="1">
    <source>
        <dbReference type="Pfam" id="PF03007"/>
    </source>
</evidence>
<dbReference type="Pfam" id="PF03007">
    <property type="entry name" value="WS_DGAT_cat"/>
    <property type="match status" value="1"/>
</dbReference>
<proteinExistence type="predicted"/>
<feature type="domain" description="O-acyltransferase WSD1-like N-terminal" evidence="1">
    <location>
        <begin position="91"/>
        <end position="221"/>
    </location>
</feature>
<name>A0ABS6KN22_9MYCO</name>
<accession>A0ABS6KN22</accession>
<gene>
    <name evidence="2" type="ORF">FR943_14110</name>
</gene>
<comment type="caution">
    <text evidence="2">The sequence shown here is derived from an EMBL/GenBank/DDBJ whole genome shotgun (WGS) entry which is preliminary data.</text>
</comment>
<evidence type="ECO:0000313" key="2">
    <source>
        <dbReference type="EMBL" id="MBU9764971.1"/>
    </source>
</evidence>